<dbReference type="PROSITE" id="PS01031">
    <property type="entry name" value="SHSP"/>
    <property type="match status" value="1"/>
</dbReference>
<evidence type="ECO:0000256" key="1">
    <source>
        <dbReference type="PROSITE-ProRule" id="PRU00285"/>
    </source>
</evidence>
<evidence type="ECO:0000259" key="3">
    <source>
        <dbReference type="PROSITE" id="PS01031"/>
    </source>
</evidence>
<sequence length="144" mass="16895">MLSFNDRSLSSWLKSFEDLVDKGFIQYKQIMENLSFMVETDETPDTYIIQAHLQDYRMKDIQLEVFDQAVRIVAQRNETTQLENALNKTRQTASQVKRIERVIPLPFRVRQEDLRATFGDGVLKIAIPKKALPNYIDIEIEDEQ</sequence>
<evidence type="ECO:0000256" key="2">
    <source>
        <dbReference type="RuleBase" id="RU003616"/>
    </source>
</evidence>
<dbReference type="Gene3D" id="2.60.40.790">
    <property type="match status" value="1"/>
</dbReference>
<dbReference type="InterPro" id="IPR002068">
    <property type="entry name" value="A-crystallin/Hsp20_dom"/>
</dbReference>
<dbReference type="SUPFAM" id="SSF49764">
    <property type="entry name" value="HSP20-like chaperones"/>
    <property type="match status" value="1"/>
</dbReference>
<protein>
    <submittedName>
        <fullName evidence="4">Hsp20/alpha crystallin family protein</fullName>
    </submittedName>
</protein>
<dbReference type="Pfam" id="PF00011">
    <property type="entry name" value="HSP20"/>
    <property type="match status" value="1"/>
</dbReference>
<organism evidence="4 5">
    <name type="scientific">Fictibacillus iocasae</name>
    <dbReference type="NCBI Taxonomy" id="2715437"/>
    <lineage>
        <taxon>Bacteria</taxon>
        <taxon>Bacillati</taxon>
        <taxon>Bacillota</taxon>
        <taxon>Bacilli</taxon>
        <taxon>Bacillales</taxon>
        <taxon>Fictibacillaceae</taxon>
        <taxon>Fictibacillus</taxon>
    </lineage>
</organism>
<gene>
    <name evidence="4" type="ORF">ACFQPF_18145</name>
</gene>
<evidence type="ECO:0000313" key="4">
    <source>
        <dbReference type="EMBL" id="MFC7373568.1"/>
    </source>
</evidence>
<evidence type="ECO:0000313" key="5">
    <source>
        <dbReference type="Proteomes" id="UP001596549"/>
    </source>
</evidence>
<dbReference type="Proteomes" id="UP001596549">
    <property type="component" value="Unassembled WGS sequence"/>
</dbReference>
<feature type="domain" description="SHSP" evidence="3">
    <location>
        <begin position="29"/>
        <end position="143"/>
    </location>
</feature>
<keyword evidence="5" id="KW-1185">Reference proteome</keyword>
<comment type="caution">
    <text evidence="4">The sequence shown here is derived from an EMBL/GenBank/DDBJ whole genome shotgun (WGS) entry which is preliminary data.</text>
</comment>
<accession>A0ABW2NX79</accession>
<dbReference type="EMBL" id="JBHTCP010000052">
    <property type="protein sequence ID" value="MFC7373568.1"/>
    <property type="molecule type" value="Genomic_DNA"/>
</dbReference>
<dbReference type="CDD" id="cd06464">
    <property type="entry name" value="ACD_sHsps-like"/>
    <property type="match status" value="1"/>
</dbReference>
<dbReference type="InterPro" id="IPR008978">
    <property type="entry name" value="HSP20-like_chaperone"/>
</dbReference>
<name>A0ABW2NX79_9BACL</name>
<comment type="similarity">
    <text evidence="1 2">Belongs to the small heat shock protein (HSP20) family.</text>
</comment>
<proteinExistence type="inferred from homology"/>
<dbReference type="RefSeq" id="WP_379751625.1">
    <property type="nucleotide sequence ID" value="NZ_JBHTCP010000052.1"/>
</dbReference>
<reference evidence="5" key="1">
    <citation type="journal article" date="2019" name="Int. J. Syst. Evol. Microbiol.">
        <title>The Global Catalogue of Microorganisms (GCM) 10K type strain sequencing project: providing services to taxonomists for standard genome sequencing and annotation.</title>
        <authorList>
            <consortium name="The Broad Institute Genomics Platform"/>
            <consortium name="The Broad Institute Genome Sequencing Center for Infectious Disease"/>
            <person name="Wu L."/>
            <person name="Ma J."/>
        </authorList>
    </citation>
    <scope>NUCLEOTIDE SEQUENCE [LARGE SCALE GENOMIC DNA]</scope>
    <source>
        <strain evidence="5">NBRC 106396</strain>
    </source>
</reference>